<proteinExistence type="predicted"/>
<reference evidence="3" key="1">
    <citation type="journal article" date="2022" name="Plant J.">
        <title>Strategies of tolerance reflected in two North American maple genomes.</title>
        <authorList>
            <person name="McEvoy S.L."/>
            <person name="Sezen U.U."/>
            <person name="Trouern-Trend A."/>
            <person name="McMahon S.M."/>
            <person name="Schaberg P.G."/>
            <person name="Yang J."/>
            <person name="Wegrzyn J.L."/>
            <person name="Swenson N.G."/>
        </authorList>
    </citation>
    <scope>NUCLEOTIDE SEQUENCE</scope>
    <source>
        <strain evidence="3">NS2018</strain>
    </source>
</reference>
<dbReference type="PANTHER" id="PTHR33223:SF11">
    <property type="entry name" value="ELEMENT PROTEIN, PUTATIVE-RELATED"/>
    <property type="match status" value="1"/>
</dbReference>
<dbReference type="AlphaFoldDB" id="A0AA39VWD2"/>
<evidence type="ECO:0000259" key="2">
    <source>
        <dbReference type="Pfam" id="PF03732"/>
    </source>
</evidence>
<dbReference type="PANTHER" id="PTHR33223">
    <property type="entry name" value="CCHC-TYPE DOMAIN-CONTAINING PROTEIN"/>
    <property type="match status" value="1"/>
</dbReference>
<dbReference type="Pfam" id="PF03732">
    <property type="entry name" value="Retrotrans_gag"/>
    <property type="match status" value="1"/>
</dbReference>
<evidence type="ECO:0000313" key="3">
    <source>
        <dbReference type="EMBL" id="KAK0593563.1"/>
    </source>
</evidence>
<feature type="domain" description="Retrotransposon gag" evidence="2">
    <location>
        <begin position="119"/>
        <end position="180"/>
    </location>
</feature>
<sequence>MEYPNALLEQRGLPPVANQNQREMPPMANQDQLGDEIEAKCTLRDYIMPRVEQNMLSIRRPTIAANSFKIKASVIQMIATTCQFNGLPNDDPNMHLQTFGKICDTFKYNGIPKDFIKLKLFPFSLRNNAKAWLNSLPPNLIISFNQLAQAFLNRYFPPGKPAHFRNEITSFAQFENESLCKT</sequence>
<feature type="region of interest" description="Disordered" evidence="1">
    <location>
        <begin position="1"/>
        <end position="29"/>
    </location>
</feature>
<dbReference type="EMBL" id="JAUESC010000378">
    <property type="protein sequence ID" value="KAK0593563.1"/>
    <property type="molecule type" value="Genomic_DNA"/>
</dbReference>
<comment type="caution">
    <text evidence="3">The sequence shown here is derived from an EMBL/GenBank/DDBJ whole genome shotgun (WGS) entry which is preliminary data.</text>
</comment>
<keyword evidence="4" id="KW-1185">Reference proteome</keyword>
<evidence type="ECO:0000256" key="1">
    <source>
        <dbReference type="SAM" id="MobiDB-lite"/>
    </source>
</evidence>
<name>A0AA39VWD2_ACESA</name>
<organism evidence="3 4">
    <name type="scientific">Acer saccharum</name>
    <name type="common">Sugar maple</name>
    <dbReference type="NCBI Taxonomy" id="4024"/>
    <lineage>
        <taxon>Eukaryota</taxon>
        <taxon>Viridiplantae</taxon>
        <taxon>Streptophyta</taxon>
        <taxon>Embryophyta</taxon>
        <taxon>Tracheophyta</taxon>
        <taxon>Spermatophyta</taxon>
        <taxon>Magnoliopsida</taxon>
        <taxon>eudicotyledons</taxon>
        <taxon>Gunneridae</taxon>
        <taxon>Pentapetalae</taxon>
        <taxon>rosids</taxon>
        <taxon>malvids</taxon>
        <taxon>Sapindales</taxon>
        <taxon>Sapindaceae</taxon>
        <taxon>Hippocastanoideae</taxon>
        <taxon>Acereae</taxon>
        <taxon>Acer</taxon>
    </lineage>
</organism>
<gene>
    <name evidence="3" type="ORF">LWI29_025065</name>
</gene>
<protein>
    <recommendedName>
        <fullName evidence="2">Retrotransposon gag domain-containing protein</fullName>
    </recommendedName>
</protein>
<accession>A0AA39VWD2</accession>
<dbReference type="Proteomes" id="UP001168877">
    <property type="component" value="Unassembled WGS sequence"/>
</dbReference>
<dbReference type="InterPro" id="IPR005162">
    <property type="entry name" value="Retrotrans_gag_dom"/>
</dbReference>
<reference evidence="3" key="2">
    <citation type="submission" date="2023-06" db="EMBL/GenBank/DDBJ databases">
        <authorList>
            <person name="Swenson N.G."/>
            <person name="Wegrzyn J.L."/>
            <person name="Mcevoy S.L."/>
        </authorList>
    </citation>
    <scope>NUCLEOTIDE SEQUENCE</scope>
    <source>
        <strain evidence="3">NS2018</strain>
        <tissue evidence="3">Leaf</tissue>
    </source>
</reference>
<evidence type="ECO:0000313" key="4">
    <source>
        <dbReference type="Proteomes" id="UP001168877"/>
    </source>
</evidence>